<accession>A0A8K1VNT7</accession>
<dbReference type="GeneID" id="72635070"/>
<evidence type="ECO:0000256" key="11">
    <source>
        <dbReference type="ARBA" id="ARBA00022857"/>
    </source>
</evidence>
<dbReference type="AlphaFoldDB" id="A0A8K1VNT7"/>
<keyword evidence="14 20" id="KW-1133">Transmembrane helix</keyword>
<evidence type="ECO:0000256" key="16">
    <source>
        <dbReference type="ARBA" id="ARBA00023078"/>
    </source>
</evidence>
<dbReference type="Pfam" id="PF00499">
    <property type="entry name" value="Oxidored_q3"/>
    <property type="match status" value="1"/>
</dbReference>
<keyword evidence="16 20" id="KW-0793">Thylakoid</keyword>
<evidence type="ECO:0000256" key="15">
    <source>
        <dbReference type="ARBA" id="ARBA00023027"/>
    </source>
</evidence>
<reference evidence="21" key="1">
    <citation type="submission" date="2020-01" db="EMBL/GenBank/DDBJ databases">
        <title>Investigating the Causes of Heterogeneity of Evolutionary Rates among Hymenophyllaceae.</title>
        <authorList>
            <person name="Ma X."/>
        </authorList>
    </citation>
    <scope>NUCLEOTIDE SEQUENCE</scope>
</reference>
<evidence type="ECO:0000256" key="20">
    <source>
        <dbReference type="RuleBase" id="RU004431"/>
    </source>
</evidence>
<dbReference type="GO" id="GO:0008137">
    <property type="term" value="F:NADH dehydrogenase (ubiquinone) activity"/>
    <property type="evidence" value="ECO:0007669"/>
    <property type="project" value="UniProtKB-UniRule"/>
</dbReference>
<dbReference type="InterPro" id="IPR001457">
    <property type="entry name" value="NADH_UbQ/plastoQ_OxRdtase_su6"/>
</dbReference>
<evidence type="ECO:0000256" key="10">
    <source>
        <dbReference type="ARBA" id="ARBA00022719"/>
    </source>
</evidence>
<keyword evidence="11 20" id="KW-0521">NADP</keyword>
<evidence type="ECO:0000256" key="4">
    <source>
        <dbReference type="ARBA" id="ARBA00011199"/>
    </source>
</evidence>
<comment type="catalytic activity">
    <reaction evidence="19 20">
        <text>a plastoquinone + NADH + (n+1) H(+)(in) = a plastoquinol + NAD(+) + n H(+)(out)</text>
        <dbReference type="Rhea" id="RHEA:42608"/>
        <dbReference type="Rhea" id="RHEA-COMP:9561"/>
        <dbReference type="Rhea" id="RHEA-COMP:9562"/>
        <dbReference type="ChEBI" id="CHEBI:15378"/>
        <dbReference type="ChEBI" id="CHEBI:17757"/>
        <dbReference type="ChEBI" id="CHEBI:57540"/>
        <dbReference type="ChEBI" id="CHEBI:57945"/>
        <dbReference type="ChEBI" id="CHEBI:62192"/>
    </reaction>
</comment>
<keyword evidence="12 20" id="KW-0618">Plastoquinone</keyword>
<keyword evidence="10 20" id="KW-0874">Quinone</keyword>
<comment type="subcellular location">
    <subcellularLocation>
        <location evidence="2">Plastid</location>
        <location evidence="2">Chloroplast thylakoid membrane</location>
        <topology evidence="2">Multi-pass membrane protein</topology>
    </subcellularLocation>
</comment>
<comment type="catalytic activity">
    <reaction evidence="18 20">
        <text>a plastoquinone + NADPH + (n+1) H(+)(in) = a plastoquinol + NADP(+) + n H(+)(out)</text>
        <dbReference type="Rhea" id="RHEA:42612"/>
        <dbReference type="Rhea" id="RHEA-COMP:9561"/>
        <dbReference type="Rhea" id="RHEA-COMP:9562"/>
        <dbReference type="ChEBI" id="CHEBI:15378"/>
        <dbReference type="ChEBI" id="CHEBI:17757"/>
        <dbReference type="ChEBI" id="CHEBI:57783"/>
        <dbReference type="ChEBI" id="CHEBI:58349"/>
        <dbReference type="ChEBI" id="CHEBI:62192"/>
    </reaction>
</comment>
<dbReference type="RefSeq" id="YP_010383664.1">
    <property type="nucleotide sequence ID" value="NC_063573.1"/>
</dbReference>
<comment type="similarity">
    <text evidence="3 20">Belongs to the complex I subunit 6 family.</text>
</comment>
<evidence type="ECO:0000256" key="8">
    <source>
        <dbReference type="ARBA" id="ARBA00022640"/>
    </source>
</evidence>
<keyword evidence="6" id="KW-0813">Transport</keyword>
<comment type="function">
    <text evidence="1 20">NDH shuttles electrons from NAD(P)H:plastoquinone, via FMN and iron-sulfur (Fe-S) centers, to quinones in the photosynthetic chain and possibly in a chloroplast respiratory chain. The immediate electron acceptor for the enzyme in this species is believed to be plastoquinone. Couples the redox reaction to proton translocation, and thus conserves the redox energy in a proton gradient.</text>
</comment>
<evidence type="ECO:0000256" key="6">
    <source>
        <dbReference type="ARBA" id="ARBA00022448"/>
    </source>
</evidence>
<evidence type="ECO:0000256" key="19">
    <source>
        <dbReference type="ARBA" id="ARBA00048026"/>
    </source>
</evidence>
<evidence type="ECO:0000256" key="1">
    <source>
        <dbReference type="ARBA" id="ARBA00004059"/>
    </source>
</evidence>
<dbReference type="EC" id="7.1.1.-" evidence="20"/>
<dbReference type="PANTHER" id="PTHR48479:SF1">
    <property type="entry name" value="NAD(P)H-QUINONE OXIDOREDUCTASE SUBUNIT 6, CHLOROPLASTIC"/>
    <property type="match status" value="1"/>
</dbReference>
<gene>
    <name evidence="21" type="primary">ndhG</name>
</gene>
<feature type="transmembrane region" description="Helical" evidence="20">
    <location>
        <begin position="6"/>
        <end position="29"/>
    </location>
</feature>
<feature type="transmembrane region" description="Helical" evidence="20">
    <location>
        <begin position="59"/>
        <end position="81"/>
    </location>
</feature>
<geneLocation type="chloroplast" evidence="21"/>
<feature type="transmembrane region" description="Helical" evidence="20">
    <location>
        <begin position="36"/>
        <end position="53"/>
    </location>
</feature>
<keyword evidence="9 20" id="KW-0812">Transmembrane</keyword>
<evidence type="ECO:0000256" key="12">
    <source>
        <dbReference type="ARBA" id="ARBA00022957"/>
    </source>
</evidence>
<dbReference type="InterPro" id="IPR050290">
    <property type="entry name" value="NAD(P)H-Q_Oxidoreduct_6"/>
</dbReference>
<dbReference type="GO" id="GO:0048038">
    <property type="term" value="F:quinone binding"/>
    <property type="evidence" value="ECO:0007669"/>
    <property type="project" value="UniProtKB-KW"/>
</dbReference>
<dbReference type="Gene3D" id="1.20.120.1200">
    <property type="entry name" value="NADH-ubiquinone/plastoquinone oxidoreductase chain 6, subunit NuoJ"/>
    <property type="match status" value="1"/>
</dbReference>
<evidence type="ECO:0000313" key="21">
    <source>
        <dbReference type="EMBL" id="UEQ13241.1"/>
    </source>
</evidence>
<organism evidence="21">
    <name type="scientific">Crepidomanes minutum</name>
    <dbReference type="NCBI Taxonomy" id="32127"/>
    <lineage>
        <taxon>Eukaryota</taxon>
        <taxon>Viridiplantae</taxon>
        <taxon>Streptophyta</taxon>
        <taxon>Embryophyta</taxon>
        <taxon>Tracheophyta</taxon>
        <taxon>Polypodiopsida</taxon>
        <taxon>Polypodiidae</taxon>
        <taxon>Hymenophyllales</taxon>
        <taxon>Hymenophyllaceae</taxon>
        <taxon>Trichomanoideae</taxon>
        <taxon>Crepidomanes</taxon>
    </lineage>
</organism>
<keyword evidence="8 20" id="KW-0934">Plastid</keyword>
<keyword evidence="17 20" id="KW-0472">Membrane</keyword>
<name>A0A8K1VNT7_9MONI</name>
<evidence type="ECO:0000256" key="13">
    <source>
        <dbReference type="ARBA" id="ARBA00022967"/>
    </source>
</evidence>
<evidence type="ECO:0000256" key="2">
    <source>
        <dbReference type="ARBA" id="ARBA00004454"/>
    </source>
</evidence>
<comment type="subunit">
    <text evidence="4 20">NDH is composed of at least 16 different subunits, 5 of which are encoded in the nucleus.</text>
</comment>
<feature type="transmembrane region" description="Helical" evidence="20">
    <location>
        <begin position="93"/>
        <end position="116"/>
    </location>
</feature>
<evidence type="ECO:0000256" key="9">
    <source>
        <dbReference type="ARBA" id="ARBA00022692"/>
    </source>
</evidence>
<keyword evidence="13" id="KW-1278">Translocase</keyword>
<dbReference type="GO" id="GO:0009535">
    <property type="term" value="C:chloroplast thylakoid membrane"/>
    <property type="evidence" value="ECO:0007669"/>
    <property type="project" value="UniProtKB-SubCell"/>
</dbReference>
<evidence type="ECO:0000256" key="18">
    <source>
        <dbReference type="ARBA" id="ARBA00047726"/>
    </source>
</evidence>
<feature type="transmembrane region" description="Helical" evidence="20">
    <location>
        <begin position="154"/>
        <end position="176"/>
    </location>
</feature>
<keyword evidence="15 20" id="KW-0520">NAD</keyword>
<proteinExistence type="inferred from homology"/>
<dbReference type="EMBL" id="MN905537">
    <property type="protein sequence ID" value="UEQ13241.1"/>
    <property type="molecule type" value="Genomic_DNA"/>
</dbReference>
<sequence>MNLSQSIHRILLLLIELSILLGSLGVVLLANVVHSAFLLGFVFICISLFYLTLNAEFIAAAQLLIYVGAINVLIVFAVMVIDKSIEPNYSFTFWNLGDAITFGLCTGLFLLLTIMIQETEWSNISLLKQQAKAIVQETSKNNIQKIGYGLLTDFLVPFELLSILLLVALVGAITIARNEQIVETKRDAASGSRNNSSSR</sequence>
<dbReference type="FunFam" id="1.20.120.1200:FF:000002">
    <property type="entry name" value="NAD(P)H-quinone oxidoreductase subunit 6, chloroplastic"/>
    <property type="match status" value="1"/>
</dbReference>
<dbReference type="InterPro" id="IPR042106">
    <property type="entry name" value="Nuo/plastoQ_OxRdtase_6_NuoJ"/>
</dbReference>
<evidence type="ECO:0000256" key="5">
    <source>
        <dbReference type="ARBA" id="ARBA00018131"/>
    </source>
</evidence>
<evidence type="ECO:0000256" key="17">
    <source>
        <dbReference type="ARBA" id="ARBA00023136"/>
    </source>
</evidence>
<evidence type="ECO:0000256" key="3">
    <source>
        <dbReference type="ARBA" id="ARBA00005698"/>
    </source>
</evidence>
<evidence type="ECO:0000256" key="7">
    <source>
        <dbReference type="ARBA" id="ARBA00022528"/>
    </source>
</evidence>
<evidence type="ECO:0000256" key="14">
    <source>
        <dbReference type="ARBA" id="ARBA00022989"/>
    </source>
</evidence>
<protein>
    <recommendedName>
        <fullName evidence="5 20">NAD(P)H-quinone oxidoreductase subunit 6, chloroplastic</fullName>
        <ecNumber evidence="20">7.1.1.-</ecNumber>
    </recommendedName>
</protein>
<dbReference type="PANTHER" id="PTHR48479">
    <property type="entry name" value="NAD(P)H-QUINONE OXIDOREDUCTASE SUBUNIT 6, CHLOROPLASTIC"/>
    <property type="match status" value="1"/>
</dbReference>
<keyword evidence="7 20" id="KW-0150">Chloroplast</keyword>